<protein>
    <submittedName>
        <fullName evidence="1">Uncharacterized protein</fullName>
    </submittedName>
</protein>
<dbReference type="AlphaFoldDB" id="A0AAP5ID59"/>
<name>A0AAP5ID59_9CYAN</name>
<reference evidence="2" key="1">
    <citation type="journal article" date="2021" name="Science">
        <title>Hunting the eagle killer: A cyanobacterial neurotoxin causes vacuolar myelinopathy.</title>
        <authorList>
            <person name="Breinlinger S."/>
            <person name="Phillips T.J."/>
            <person name="Haram B.N."/>
            <person name="Mares J."/>
            <person name="Martinez Yerena J.A."/>
            <person name="Hrouzek P."/>
            <person name="Sobotka R."/>
            <person name="Henderson W.M."/>
            <person name="Schmieder P."/>
            <person name="Williams S.M."/>
            <person name="Lauderdale J.D."/>
            <person name="Wilde H.D."/>
            <person name="Gerrin W."/>
            <person name="Kust A."/>
            <person name="Washington J.W."/>
            <person name="Wagner C."/>
            <person name="Geier B."/>
            <person name="Liebeke M."/>
            <person name="Enke H."/>
            <person name="Niedermeyer T.H.J."/>
            <person name="Wilde S.B."/>
        </authorList>
    </citation>
    <scope>NUCLEOTIDE SEQUENCE [LARGE SCALE GENOMIC DNA]</scope>
    <source>
        <strain evidence="2">Thurmond2011</strain>
    </source>
</reference>
<organism evidence="1 2">
    <name type="scientific">Aetokthonos hydrillicola Thurmond2011</name>
    <dbReference type="NCBI Taxonomy" id="2712845"/>
    <lineage>
        <taxon>Bacteria</taxon>
        <taxon>Bacillati</taxon>
        <taxon>Cyanobacteriota</taxon>
        <taxon>Cyanophyceae</taxon>
        <taxon>Nostocales</taxon>
        <taxon>Hapalosiphonaceae</taxon>
        <taxon>Aetokthonos</taxon>
    </lineage>
</organism>
<dbReference type="Proteomes" id="UP000667802">
    <property type="component" value="Unassembled WGS sequence"/>
</dbReference>
<dbReference type="RefSeq" id="WP_208352174.1">
    <property type="nucleotide sequence ID" value="NZ_JAALHA020000016.1"/>
</dbReference>
<evidence type="ECO:0000313" key="1">
    <source>
        <dbReference type="EMBL" id="MDR9898119.1"/>
    </source>
</evidence>
<proteinExistence type="predicted"/>
<sequence length="53" mass="5608">MANGAWGIGHWALGIGHWALGIGQRDKAITQEISQAYVKPGVSGSVVDSFKKN</sequence>
<dbReference type="EMBL" id="JAALHA020000016">
    <property type="protein sequence ID" value="MDR9898119.1"/>
    <property type="molecule type" value="Genomic_DNA"/>
</dbReference>
<comment type="caution">
    <text evidence="1">The sequence shown here is derived from an EMBL/GenBank/DDBJ whole genome shotgun (WGS) entry which is preliminary data.</text>
</comment>
<evidence type="ECO:0000313" key="2">
    <source>
        <dbReference type="Proteomes" id="UP000667802"/>
    </source>
</evidence>
<keyword evidence="2" id="KW-1185">Reference proteome</keyword>
<gene>
    <name evidence="1" type="ORF">G7B40_026670</name>
</gene>
<accession>A0AAP5ID59</accession>